<evidence type="ECO:0000313" key="15">
    <source>
        <dbReference type="Proteomes" id="UP000524187"/>
    </source>
</evidence>
<evidence type="ECO:0000256" key="3">
    <source>
        <dbReference type="ARBA" id="ARBA00022723"/>
    </source>
</evidence>
<comment type="similarity">
    <text evidence="2">Belongs to the krueppel C2H2-type zinc-finger protein family.</text>
</comment>
<feature type="domain" description="C2H2-type" evidence="13">
    <location>
        <begin position="203"/>
        <end position="230"/>
    </location>
</feature>
<keyword evidence="3" id="KW-0479">Metal-binding</keyword>
<dbReference type="GO" id="GO:0008270">
    <property type="term" value="F:zinc ion binding"/>
    <property type="evidence" value="ECO:0007669"/>
    <property type="project" value="UniProtKB-KW"/>
</dbReference>
<feature type="domain" description="C2H2-type" evidence="13">
    <location>
        <begin position="231"/>
        <end position="252"/>
    </location>
</feature>
<evidence type="ECO:0000256" key="8">
    <source>
        <dbReference type="ARBA" id="ARBA00023125"/>
    </source>
</evidence>
<dbReference type="SMART" id="SM00355">
    <property type="entry name" value="ZnF_C2H2"/>
    <property type="match status" value="4"/>
</dbReference>
<dbReference type="AlphaFoldDB" id="A0A7K8NV61"/>
<dbReference type="FunFam" id="3.30.160.60:FF:000870">
    <property type="entry name" value="zinc finger protein 197 isoform X1"/>
    <property type="match status" value="1"/>
</dbReference>
<dbReference type="FunFam" id="3.30.160.60:FF:002090">
    <property type="entry name" value="Zinc finger protein 473"/>
    <property type="match status" value="1"/>
</dbReference>
<evidence type="ECO:0000313" key="14">
    <source>
        <dbReference type="EMBL" id="NXE57220.1"/>
    </source>
</evidence>
<feature type="region of interest" description="Disordered" evidence="12">
    <location>
        <begin position="63"/>
        <end position="86"/>
    </location>
</feature>
<protein>
    <submittedName>
        <fullName evidence="14">ZN329 protein</fullName>
    </submittedName>
</protein>
<dbReference type="Pfam" id="PF13912">
    <property type="entry name" value="zf-C2H2_6"/>
    <property type="match status" value="1"/>
</dbReference>
<keyword evidence="6" id="KW-0862">Zinc</keyword>
<keyword evidence="4" id="KW-0677">Repeat</keyword>
<dbReference type="FunFam" id="3.30.160.60:FF:000671">
    <property type="entry name" value="Zinc finger protein 26"/>
    <property type="match status" value="1"/>
</dbReference>
<feature type="non-terminal residue" evidence="14">
    <location>
        <position position="1"/>
    </location>
</feature>
<evidence type="ECO:0000256" key="5">
    <source>
        <dbReference type="ARBA" id="ARBA00022771"/>
    </source>
</evidence>
<feature type="domain" description="C2H2-type" evidence="13">
    <location>
        <begin position="175"/>
        <end position="202"/>
    </location>
</feature>
<evidence type="ECO:0000256" key="9">
    <source>
        <dbReference type="ARBA" id="ARBA00023163"/>
    </source>
</evidence>
<evidence type="ECO:0000256" key="4">
    <source>
        <dbReference type="ARBA" id="ARBA00022737"/>
    </source>
</evidence>
<accession>A0A7K8NV61</accession>
<keyword evidence="8" id="KW-0238">DNA-binding</keyword>
<feature type="region of interest" description="Disordered" evidence="12">
    <location>
        <begin position="1"/>
        <end position="36"/>
    </location>
</feature>
<evidence type="ECO:0000256" key="2">
    <source>
        <dbReference type="ARBA" id="ARBA00006991"/>
    </source>
</evidence>
<feature type="non-terminal residue" evidence="14">
    <location>
        <position position="252"/>
    </location>
</feature>
<name>A0A7K8NV61_CASCA</name>
<comment type="caution">
    <text evidence="14">The sequence shown here is derived from an EMBL/GenBank/DDBJ whole genome shotgun (WGS) entry which is preliminary data.</text>
</comment>
<dbReference type="GO" id="GO:0000981">
    <property type="term" value="F:DNA-binding transcription factor activity, RNA polymerase II-specific"/>
    <property type="evidence" value="ECO:0007669"/>
    <property type="project" value="TreeGrafter"/>
</dbReference>
<dbReference type="InterPro" id="IPR036236">
    <property type="entry name" value="Znf_C2H2_sf"/>
</dbReference>
<dbReference type="PANTHER" id="PTHR23226">
    <property type="entry name" value="ZINC FINGER AND SCAN DOMAIN-CONTAINING"/>
    <property type="match status" value="1"/>
</dbReference>
<gene>
    <name evidence="14" type="primary">Znf329</name>
    <name evidence="14" type="ORF">CASCAS_R10945</name>
</gene>
<keyword evidence="10" id="KW-0539">Nucleus</keyword>
<evidence type="ECO:0000256" key="1">
    <source>
        <dbReference type="ARBA" id="ARBA00004123"/>
    </source>
</evidence>
<evidence type="ECO:0000256" key="11">
    <source>
        <dbReference type="PROSITE-ProRule" id="PRU00042"/>
    </source>
</evidence>
<dbReference type="Pfam" id="PF00096">
    <property type="entry name" value="zf-C2H2"/>
    <property type="match status" value="3"/>
</dbReference>
<dbReference type="PROSITE" id="PS00028">
    <property type="entry name" value="ZINC_FINGER_C2H2_1"/>
    <property type="match status" value="3"/>
</dbReference>
<comment type="subcellular location">
    <subcellularLocation>
        <location evidence="1">Nucleus</location>
    </subcellularLocation>
</comment>
<evidence type="ECO:0000256" key="6">
    <source>
        <dbReference type="ARBA" id="ARBA00022833"/>
    </source>
</evidence>
<dbReference type="GO" id="GO:0005634">
    <property type="term" value="C:nucleus"/>
    <property type="evidence" value="ECO:0007669"/>
    <property type="project" value="UniProtKB-SubCell"/>
</dbReference>
<dbReference type="SUPFAM" id="SSF57667">
    <property type="entry name" value="beta-beta-alpha zinc fingers"/>
    <property type="match status" value="2"/>
</dbReference>
<sequence>MAAPMKLWEPSSSPLNQPQPDFEQPSQEVAGESKQPELKYELLSVAKEDHQLLQERMVNRLEEEAENHEQEGLGHTEVHQVSSGSQRESIFQNGDLVCQKGEMSQNINLKTPFEDKQTEVSRKRCCNVRDLQDIAVSGKTAPGQSPYQCTVCRKSFSRSSNLLQHQRVHMTKKPYKCIECGKSFSRNSALTQHREVHRGERTFQCADCGDHFTRSSSLTLHQKTHLGEKPHVCKQCGKRFHSVPELTSHQDL</sequence>
<dbReference type="InterPro" id="IPR013087">
    <property type="entry name" value="Znf_C2H2_type"/>
</dbReference>
<keyword evidence="5 11" id="KW-0863">Zinc-finger</keyword>
<evidence type="ECO:0000256" key="12">
    <source>
        <dbReference type="SAM" id="MobiDB-lite"/>
    </source>
</evidence>
<dbReference type="PANTHER" id="PTHR23226:SF416">
    <property type="entry name" value="FI01424P"/>
    <property type="match status" value="1"/>
</dbReference>
<dbReference type="Gene3D" id="3.30.160.60">
    <property type="entry name" value="Classic Zinc Finger"/>
    <property type="match status" value="4"/>
</dbReference>
<feature type="domain" description="C2H2-type" evidence="13">
    <location>
        <begin position="147"/>
        <end position="174"/>
    </location>
</feature>
<dbReference type="GO" id="GO:0000978">
    <property type="term" value="F:RNA polymerase II cis-regulatory region sequence-specific DNA binding"/>
    <property type="evidence" value="ECO:0007669"/>
    <property type="project" value="TreeGrafter"/>
</dbReference>
<evidence type="ECO:0000256" key="7">
    <source>
        <dbReference type="ARBA" id="ARBA00023015"/>
    </source>
</evidence>
<evidence type="ECO:0000259" key="13">
    <source>
        <dbReference type="PROSITE" id="PS50157"/>
    </source>
</evidence>
<proteinExistence type="inferred from homology"/>
<keyword evidence="7" id="KW-0805">Transcription regulation</keyword>
<dbReference type="EMBL" id="VWPT01000414">
    <property type="protein sequence ID" value="NXE57220.1"/>
    <property type="molecule type" value="Genomic_DNA"/>
</dbReference>
<keyword evidence="9" id="KW-0804">Transcription</keyword>
<evidence type="ECO:0000256" key="10">
    <source>
        <dbReference type="ARBA" id="ARBA00023242"/>
    </source>
</evidence>
<organism evidence="14 15">
    <name type="scientific">Casuarius casuarius</name>
    <name type="common">Southern cassowary</name>
    <name type="synonym">Struthio casuarius</name>
    <dbReference type="NCBI Taxonomy" id="8787"/>
    <lineage>
        <taxon>Eukaryota</taxon>
        <taxon>Metazoa</taxon>
        <taxon>Chordata</taxon>
        <taxon>Craniata</taxon>
        <taxon>Vertebrata</taxon>
        <taxon>Euteleostomi</taxon>
        <taxon>Archelosauria</taxon>
        <taxon>Archosauria</taxon>
        <taxon>Dinosauria</taxon>
        <taxon>Saurischia</taxon>
        <taxon>Theropoda</taxon>
        <taxon>Coelurosauria</taxon>
        <taxon>Aves</taxon>
        <taxon>Palaeognathae</taxon>
        <taxon>Casuariiformes</taxon>
        <taxon>Casuariidae</taxon>
        <taxon>Casuarius</taxon>
    </lineage>
</organism>
<dbReference type="Proteomes" id="UP000524187">
    <property type="component" value="Unassembled WGS sequence"/>
</dbReference>
<feature type="compositionally biased region" description="Basic and acidic residues" evidence="12">
    <location>
        <begin position="63"/>
        <end position="78"/>
    </location>
</feature>
<keyword evidence="15" id="KW-1185">Reference proteome</keyword>
<dbReference type="PROSITE" id="PS50157">
    <property type="entry name" value="ZINC_FINGER_C2H2_2"/>
    <property type="match status" value="4"/>
</dbReference>
<feature type="compositionally biased region" description="Polar residues" evidence="12">
    <location>
        <begin position="10"/>
        <end position="27"/>
    </location>
</feature>
<reference evidence="14 15" key="1">
    <citation type="submission" date="2019-09" db="EMBL/GenBank/DDBJ databases">
        <title>Bird 10,000 Genomes (B10K) Project - Family phase.</title>
        <authorList>
            <person name="Zhang G."/>
        </authorList>
    </citation>
    <scope>NUCLEOTIDE SEQUENCE [LARGE SCALE GENOMIC DNA]</scope>
    <source>
        <strain evidence="14">B10K-LSUMZ-50683</strain>
        <tissue evidence="14">Muscle</tissue>
    </source>
</reference>
<dbReference type="FunFam" id="3.30.160.60:FF:000070">
    <property type="entry name" value="zinc finger protein 689 isoform X1"/>
    <property type="match status" value="1"/>
</dbReference>